<dbReference type="PANTHER" id="PTHR43792">
    <property type="entry name" value="GNAT FAMILY, PUTATIVE (AFU_ORTHOLOGUE AFUA_3G00765)-RELATED-RELATED"/>
    <property type="match status" value="1"/>
</dbReference>
<sequence length="182" mass="20749">MHTFLETERLALRQFTLEDVDCLVELNSDPDVVRFATIDKQVDPASIQTQILPKWLQHYEDYEGYGFWAAIEKSSQTFIGWFLFRPAVHAPYFDPALAEPTDIELGYRLRKDSWGHGYATEGSKALIQKGFSELGAKRILAVVFSVNVASIRVLEKSGLHLDMQFIDKHTGQEVVLYALNHC</sequence>
<dbReference type="OrthoDB" id="9785602at2"/>
<dbReference type="Pfam" id="PF13302">
    <property type="entry name" value="Acetyltransf_3"/>
    <property type="match status" value="1"/>
</dbReference>
<evidence type="ECO:0000313" key="2">
    <source>
        <dbReference type="EMBL" id="ABW31786.1"/>
    </source>
</evidence>
<gene>
    <name evidence="2" type="ordered locus">AM1_B0060</name>
</gene>
<evidence type="ECO:0000259" key="1">
    <source>
        <dbReference type="PROSITE" id="PS51186"/>
    </source>
</evidence>
<dbReference type="KEGG" id="amr:AM1_B0060"/>
<dbReference type="InterPro" id="IPR000182">
    <property type="entry name" value="GNAT_dom"/>
</dbReference>
<keyword evidence="3" id="KW-1185">Reference proteome</keyword>
<dbReference type="SUPFAM" id="SSF55729">
    <property type="entry name" value="Acyl-CoA N-acyltransferases (Nat)"/>
    <property type="match status" value="1"/>
</dbReference>
<dbReference type="GO" id="GO:0016747">
    <property type="term" value="F:acyltransferase activity, transferring groups other than amino-acyl groups"/>
    <property type="evidence" value="ECO:0007669"/>
    <property type="project" value="InterPro"/>
</dbReference>
<geneLocation type="plasmid" evidence="2 3">
    <name>pREB2</name>
</geneLocation>
<dbReference type="Gene3D" id="3.40.630.30">
    <property type="match status" value="1"/>
</dbReference>
<dbReference type="InterPro" id="IPR016181">
    <property type="entry name" value="Acyl_CoA_acyltransferase"/>
</dbReference>
<protein>
    <submittedName>
        <fullName evidence="2">Acetyltransferase, putative</fullName>
    </submittedName>
</protein>
<dbReference type="InterPro" id="IPR051531">
    <property type="entry name" value="N-acetyltransferase"/>
</dbReference>
<proteinExistence type="predicted"/>
<evidence type="ECO:0000313" key="3">
    <source>
        <dbReference type="Proteomes" id="UP000000268"/>
    </source>
</evidence>
<dbReference type="HOGENOM" id="CLU_013985_3_6_3"/>
<dbReference type="Proteomes" id="UP000000268">
    <property type="component" value="Plasmid pREB2"/>
</dbReference>
<organism evidence="2 3">
    <name type="scientific">Acaryochloris marina (strain MBIC 11017)</name>
    <dbReference type="NCBI Taxonomy" id="329726"/>
    <lineage>
        <taxon>Bacteria</taxon>
        <taxon>Bacillati</taxon>
        <taxon>Cyanobacteriota</taxon>
        <taxon>Cyanophyceae</taxon>
        <taxon>Acaryochloridales</taxon>
        <taxon>Acaryochloridaceae</taxon>
        <taxon>Acaryochloris</taxon>
    </lineage>
</organism>
<dbReference type="EMBL" id="CP000839">
    <property type="protein sequence ID" value="ABW31786.1"/>
    <property type="molecule type" value="Genomic_DNA"/>
</dbReference>
<dbReference type="AlphaFoldDB" id="A8ZM17"/>
<feature type="domain" description="N-acetyltransferase" evidence="1">
    <location>
        <begin position="10"/>
        <end position="182"/>
    </location>
</feature>
<keyword evidence="2" id="KW-0808">Transferase</keyword>
<reference evidence="2 3" key="1">
    <citation type="journal article" date="2008" name="Proc. Natl. Acad. Sci. U.S.A.">
        <title>Niche adaptation and genome expansion in the chlorophyll d-producing cyanobacterium Acaryochloris marina.</title>
        <authorList>
            <person name="Swingley W.D."/>
            <person name="Chen M."/>
            <person name="Cheung P.C."/>
            <person name="Conrad A.L."/>
            <person name="Dejesa L.C."/>
            <person name="Hao J."/>
            <person name="Honchak B.M."/>
            <person name="Karbach L.E."/>
            <person name="Kurdoglu A."/>
            <person name="Lahiri S."/>
            <person name="Mastrian S.D."/>
            <person name="Miyashita H."/>
            <person name="Page L."/>
            <person name="Ramakrishna P."/>
            <person name="Satoh S."/>
            <person name="Sattley W.M."/>
            <person name="Shimada Y."/>
            <person name="Taylor H.L."/>
            <person name="Tomo T."/>
            <person name="Tsuchiya T."/>
            <person name="Wang Z.T."/>
            <person name="Raymond J."/>
            <person name="Mimuro M."/>
            <person name="Blankenship R.E."/>
            <person name="Touchman J.W."/>
        </authorList>
    </citation>
    <scope>NUCLEOTIDE SEQUENCE [LARGE SCALE GENOMIC DNA]</scope>
    <source>
        <strain evidence="3">MBIC 11017</strain>
        <plasmid evidence="3">Plasmid pREB2</plasmid>
    </source>
</reference>
<name>A8ZM17_ACAM1</name>
<dbReference type="PROSITE" id="PS51186">
    <property type="entry name" value="GNAT"/>
    <property type="match status" value="1"/>
</dbReference>
<accession>A8ZM17</accession>
<dbReference type="RefSeq" id="WP_012166938.1">
    <property type="nucleotide sequence ID" value="NC_009927.1"/>
</dbReference>
<dbReference type="PANTHER" id="PTHR43792:SF1">
    <property type="entry name" value="N-ACETYLTRANSFERASE DOMAIN-CONTAINING PROTEIN"/>
    <property type="match status" value="1"/>
</dbReference>
<keyword evidence="2" id="KW-0614">Plasmid</keyword>